<dbReference type="PANTHER" id="PTHR10174">
    <property type="entry name" value="ALPHA-TOCOPHEROL TRANSFER PROTEIN-RELATED"/>
    <property type="match status" value="1"/>
</dbReference>
<reference evidence="2" key="1">
    <citation type="submission" date="2017-01" db="EMBL/GenBank/DDBJ databases">
        <title>A deep insight into the sialotranscriptome of adult male and female Cluex tarsalis mosquitoes.</title>
        <authorList>
            <person name="Ribeiro J.M."/>
            <person name="Moreira F."/>
            <person name="Bernard K.A."/>
            <person name="Calvo E."/>
        </authorList>
    </citation>
    <scope>NUCLEOTIDE SEQUENCE</scope>
    <source>
        <strain evidence="2">Kern County</strain>
        <tissue evidence="2">Salivary glands</tissue>
    </source>
</reference>
<dbReference type="Gene3D" id="3.40.525.10">
    <property type="entry name" value="CRAL-TRIO lipid binding domain"/>
    <property type="match status" value="1"/>
</dbReference>
<dbReference type="InterPro" id="IPR036865">
    <property type="entry name" value="CRAL-TRIO_dom_sf"/>
</dbReference>
<dbReference type="InterPro" id="IPR001251">
    <property type="entry name" value="CRAL-TRIO_dom"/>
</dbReference>
<evidence type="ECO:0000259" key="1">
    <source>
        <dbReference type="PROSITE" id="PS50191"/>
    </source>
</evidence>
<name>A0A1Q3FZR6_CULTA</name>
<dbReference type="SUPFAM" id="SSF52087">
    <property type="entry name" value="CRAL/TRIO domain"/>
    <property type="match status" value="1"/>
</dbReference>
<dbReference type="GO" id="GO:1902936">
    <property type="term" value="F:phosphatidylinositol bisphosphate binding"/>
    <property type="evidence" value="ECO:0007669"/>
    <property type="project" value="TreeGrafter"/>
</dbReference>
<dbReference type="PRINTS" id="PR00180">
    <property type="entry name" value="CRETINALDHBP"/>
</dbReference>
<dbReference type="PROSITE" id="PS50191">
    <property type="entry name" value="CRAL_TRIO"/>
    <property type="match status" value="1"/>
</dbReference>
<dbReference type="GO" id="GO:0016020">
    <property type="term" value="C:membrane"/>
    <property type="evidence" value="ECO:0007669"/>
    <property type="project" value="TreeGrafter"/>
</dbReference>
<dbReference type="AlphaFoldDB" id="A0A1Q3FZR6"/>
<dbReference type="CDD" id="cd00170">
    <property type="entry name" value="SEC14"/>
    <property type="match status" value="1"/>
</dbReference>
<dbReference type="InterPro" id="IPR011074">
    <property type="entry name" value="CRAL/TRIO_N_dom"/>
</dbReference>
<dbReference type="InterPro" id="IPR036273">
    <property type="entry name" value="CRAL/TRIO_N_dom_sf"/>
</dbReference>
<evidence type="ECO:0000313" key="2">
    <source>
        <dbReference type="EMBL" id="JAV32992.1"/>
    </source>
</evidence>
<dbReference type="SMART" id="SM00516">
    <property type="entry name" value="SEC14"/>
    <property type="match status" value="1"/>
</dbReference>
<dbReference type="SMART" id="SM01100">
    <property type="entry name" value="CRAL_TRIO_N"/>
    <property type="match status" value="1"/>
</dbReference>
<dbReference type="EMBL" id="GFDL01002053">
    <property type="protein sequence ID" value="JAV32992.1"/>
    <property type="molecule type" value="Transcribed_RNA"/>
</dbReference>
<accession>A0A1Q3FZR6</accession>
<protein>
    <submittedName>
        <fullName evidence="2">Putative phosphatidylinositol transfer protein sec14</fullName>
    </submittedName>
</protein>
<dbReference type="PANTHER" id="PTHR10174:SF38">
    <property type="entry name" value="HL01515P"/>
    <property type="match status" value="1"/>
</dbReference>
<sequence>MASLKFDENKAPYIDLGKDFCVRLEGDEYSDAKSKEKAERELRETPEVVAEAFKELRRRLQEEKSLYVPIDDDAFLVKFLRPCKYYPDSAFALMQRYYRFKQKRPDLCDDLLPTTVKHVYDEGLVFFQPLRDQHGRRILVLEVGKKWKPSKVPLNDLFRAMQVALEAGMNEPRTQLNGAIVLLDMDGLSLTQILQFTPRFAAMAVEWVQECTAMRLKAIHIVNNSYLFNMLFTIFKPFLSDKLRKRIIFHNKDWRSLQSHVDPSCLRPRYGGTLDAPDFEGSLVGELLVMYMKDFELANSYGYTKKELS</sequence>
<dbReference type="Pfam" id="PF00650">
    <property type="entry name" value="CRAL_TRIO"/>
    <property type="match status" value="1"/>
</dbReference>
<dbReference type="Gene3D" id="1.10.8.20">
    <property type="entry name" value="N-terminal domain of phosphatidylinositol transfer protein sec14p"/>
    <property type="match status" value="1"/>
</dbReference>
<organism evidence="2">
    <name type="scientific">Culex tarsalis</name>
    <name type="common">Encephalitis mosquito</name>
    <dbReference type="NCBI Taxonomy" id="7177"/>
    <lineage>
        <taxon>Eukaryota</taxon>
        <taxon>Metazoa</taxon>
        <taxon>Ecdysozoa</taxon>
        <taxon>Arthropoda</taxon>
        <taxon>Hexapoda</taxon>
        <taxon>Insecta</taxon>
        <taxon>Pterygota</taxon>
        <taxon>Neoptera</taxon>
        <taxon>Endopterygota</taxon>
        <taxon>Diptera</taxon>
        <taxon>Nematocera</taxon>
        <taxon>Culicoidea</taxon>
        <taxon>Culicidae</taxon>
        <taxon>Culicinae</taxon>
        <taxon>Culicini</taxon>
        <taxon>Culex</taxon>
        <taxon>Culex</taxon>
    </lineage>
</organism>
<proteinExistence type="predicted"/>
<feature type="domain" description="CRAL-TRIO" evidence="1">
    <location>
        <begin position="113"/>
        <end position="278"/>
    </location>
</feature>
<dbReference type="SUPFAM" id="SSF46938">
    <property type="entry name" value="CRAL/TRIO N-terminal domain"/>
    <property type="match status" value="1"/>
</dbReference>
<dbReference type="Gene3D" id="1.20.5.1200">
    <property type="entry name" value="Alpha-tocopherol transfer"/>
    <property type="match status" value="1"/>
</dbReference>